<sequence>MASTDEASSAQCVEKIPNSSLHSDLSKQLLKDGVVYYENLLLENDCKKNLLIHYPKMLIIYPPYEEERNEQKFDNSERKKAEKYARSNDEVLLTDALGIRPRTLVEPAPLAQVIEGRVITESTKKALEGIEGNSKLWIGKDYVNFIVEDFNSLDMPFVDLVDRNTTPRMPWHDVGVVVQGAAARDVARHFIQRWNAIKLEKAR</sequence>
<keyword evidence="5" id="KW-1185">Reference proteome</keyword>
<dbReference type="PANTHER" id="PTHR18896">
    <property type="entry name" value="PHOSPHOLIPASE D"/>
    <property type="match status" value="1"/>
</dbReference>
<comment type="catalytic activity">
    <reaction evidence="1">
        <text>a 1,2-diacyl-sn-glycero-3-phosphocholine + H2O = a 1,2-diacyl-sn-glycero-3-phosphate + choline + H(+)</text>
        <dbReference type="Rhea" id="RHEA:14445"/>
        <dbReference type="ChEBI" id="CHEBI:15354"/>
        <dbReference type="ChEBI" id="CHEBI:15377"/>
        <dbReference type="ChEBI" id="CHEBI:15378"/>
        <dbReference type="ChEBI" id="CHEBI:57643"/>
        <dbReference type="ChEBI" id="CHEBI:58608"/>
        <dbReference type="EC" id="3.1.4.4"/>
    </reaction>
</comment>
<dbReference type="AlphaFoldDB" id="A0AAU9VCW9"/>
<organism evidence="4 5">
    <name type="scientific">Euphydryas editha</name>
    <name type="common">Edith's checkerspot</name>
    <dbReference type="NCBI Taxonomy" id="104508"/>
    <lineage>
        <taxon>Eukaryota</taxon>
        <taxon>Metazoa</taxon>
        <taxon>Ecdysozoa</taxon>
        <taxon>Arthropoda</taxon>
        <taxon>Hexapoda</taxon>
        <taxon>Insecta</taxon>
        <taxon>Pterygota</taxon>
        <taxon>Neoptera</taxon>
        <taxon>Endopterygota</taxon>
        <taxon>Lepidoptera</taxon>
        <taxon>Glossata</taxon>
        <taxon>Ditrysia</taxon>
        <taxon>Papilionoidea</taxon>
        <taxon>Nymphalidae</taxon>
        <taxon>Nymphalinae</taxon>
        <taxon>Euphydryas</taxon>
    </lineage>
</organism>
<comment type="caution">
    <text evidence="4">The sequence shown here is derived from an EMBL/GenBank/DDBJ whole genome shotgun (WGS) entry which is preliminary data.</text>
</comment>
<dbReference type="GO" id="GO:0004630">
    <property type="term" value="F:phospholipase D activity"/>
    <property type="evidence" value="ECO:0007669"/>
    <property type="project" value="UniProtKB-EC"/>
</dbReference>
<protein>
    <submittedName>
        <fullName evidence="4">Uncharacterized protein</fullName>
    </submittedName>
</protein>
<dbReference type="GO" id="GO:0060627">
    <property type="term" value="P:regulation of vesicle-mediated transport"/>
    <property type="evidence" value="ECO:0007669"/>
    <property type="project" value="TreeGrafter"/>
</dbReference>
<dbReference type="EMBL" id="CAKOGL010000102">
    <property type="protein sequence ID" value="CAH2109320.1"/>
    <property type="molecule type" value="Genomic_DNA"/>
</dbReference>
<dbReference type="PANTHER" id="PTHR18896:SF76">
    <property type="entry name" value="PHOSPHOLIPASE"/>
    <property type="match status" value="1"/>
</dbReference>
<keyword evidence="2" id="KW-0677">Repeat</keyword>
<reference evidence="4" key="1">
    <citation type="submission" date="2022-03" db="EMBL/GenBank/DDBJ databases">
        <authorList>
            <person name="Tunstrom K."/>
        </authorList>
    </citation>
    <scope>NUCLEOTIDE SEQUENCE</scope>
</reference>
<name>A0AAU9VCW9_EUPED</name>
<evidence type="ECO:0000313" key="4">
    <source>
        <dbReference type="EMBL" id="CAH2109320.1"/>
    </source>
</evidence>
<dbReference type="Gene3D" id="3.30.870.10">
    <property type="entry name" value="Endonuclease Chain A"/>
    <property type="match status" value="1"/>
</dbReference>
<proteinExistence type="predicted"/>
<gene>
    <name evidence="4" type="ORF">EEDITHA_LOCUS23172</name>
</gene>
<evidence type="ECO:0000313" key="5">
    <source>
        <dbReference type="Proteomes" id="UP001153954"/>
    </source>
</evidence>
<keyword evidence="3" id="KW-0443">Lipid metabolism</keyword>
<evidence type="ECO:0000256" key="3">
    <source>
        <dbReference type="ARBA" id="ARBA00023098"/>
    </source>
</evidence>
<dbReference type="Proteomes" id="UP001153954">
    <property type="component" value="Unassembled WGS sequence"/>
</dbReference>
<evidence type="ECO:0000256" key="2">
    <source>
        <dbReference type="ARBA" id="ARBA00022737"/>
    </source>
</evidence>
<evidence type="ECO:0000256" key="1">
    <source>
        <dbReference type="ARBA" id="ARBA00000798"/>
    </source>
</evidence>
<dbReference type="GO" id="GO:0009395">
    <property type="term" value="P:phospholipid catabolic process"/>
    <property type="evidence" value="ECO:0007669"/>
    <property type="project" value="TreeGrafter"/>
</dbReference>
<accession>A0AAU9VCW9</accession>
<dbReference type="SUPFAM" id="SSF56024">
    <property type="entry name" value="Phospholipase D/nuclease"/>
    <property type="match status" value="1"/>
</dbReference>
<dbReference type="InterPro" id="IPR015679">
    <property type="entry name" value="PLipase_D_fam"/>
</dbReference>